<dbReference type="EMBL" id="GGEC01063860">
    <property type="protein sequence ID" value="MBX44344.1"/>
    <property type="molecule type" value="Transcribed_RNA"/>
</dbReference>
<sequence length="11" mass="1380">MFFLALQTMMF</sequence>
<accession>A0A2P2NPK6</accession>
<reference evidence="1" key="1">
    <citation type="submission" date="2018-02" db="EMBL/GenBank/DDBJ databases">
        <title>Rhizophora mucronata_Transcriptome.</title>
        <authorList>
            <person name="Meera S.P."/>
            <person name="Sreeshan A."/>
            <person name="Augustine A."/>
        </authorList>
    </citation>
    <scope>NUCLEOTIDE SEQUENCE</scope>
    <source>
        <tissue evidence="1">Leaf</tissue>
    </source>
</reference>
<evidence type="ECO:0000313" key="1">
    <source>
        <dbReference type="EMBL" id="MBX44344.1"/>
    </source>
</evidence>
<protein>
    <submittedName>
        <fullName evidence="1">Uncharacterized protein</fullName>
    </submittedName>
</protein>
<proteinExistence type="predicted"/>
<name>A0A2P2NPK6_RHIMU</name>
<organism evidence="1">
    <name type="scientific">Rhizophora mucronata</name>
    <name type="common">Asiatic mangrove</name>
    <dbReference type="NCBI Taxonomy" id="61149"/>
    <lineage>
        <taxon>Eukaryota</taxon>
        <taxon>Viridiplantae</taxon>
        <taxon>Streptophyta</taxon>
        <taxon>Embryophyta</taxon>
        <taxon>Tracheophyta</taxon>
        <taxon>Spermatophyta</taxon>
        <taxon>Magnoliopsida</taxon>
        <taxon>eudicotyledons</taxon>
        <taxon>Gunneridae</taxon>
        <taxon>Pentapetalae</taxon>
        <taxon>rosids</taxon>
        <taxon>fabids</taxon>
        <taxon>Malpighiales</taxon>
        <taxon>Rhizophoraceae</taxon>
        <taxon>Rhizophora</taxon>
    </lineage>
</organism>